<reference evidence="3" key="3">
    <citation type="submission" date="2025-04" db="UniProtKB">
        <authorList>
            <consortium name="RefSeq"/>
        </authorList>
    </citation>
    <scope>IDENTIFICATION</scope>
    <source>
        <strain evidence="3">CBS 304.34</strain>
    </source>
</reference>
<evidence type="ECO:0000313" key="2">
    <source>
        <dbReference type="Proteomes" id="UP000504636"/>
    </source>
</evidence>
<proteinExistence type="predicted"/>
<dbReference type="GeneID" id="54453380"/>
<keyword evidence="2" id="KW-1185">Reference proteome</keyword>
<dbReference type="EMBL" id="MU003710">
    <property type="protein sequence ID" value="KAF2805299.1"/>
    <property type="molecule type" value="Genomic_DNA"/>
</dbReference>
<protein>
    <submittedName>
        <fullName evidence="1 3">Uncharacterized protein</fullName>
    </submittedName>
</protein>
<accession>A0A6A6Y9J6</accession>
<reference evidence="1 3" key="1">
    <citation type="journal article" date="2020" name="Stud. Mycol.">
        <title>101 Dothideomycetes genomes: a test case for predicting lifestyles and emergence of pathogens.</title>
        <authorList>
            <person name="Haridas S."/>
            <person name="Albert R."/>
            <person name="Binder M."/>
            <person name="Bloem J."/>
            <person name="Labutti K."/>
            <person name="Salamov A."/>
            <person name="Andreopoulos B."/>
            <person name="Baker S."/>
            <person name="Barry K."/>
            <person name="Bills G."/>
            <person name="Bluhm B."/>
            <person name="Cannon C."/>
            <person name="Castanera R."/>
            <person name="Culley D."/>
            <person name="Daum C."/>
            <person name="Ezra D."/>
            <person name="Gonzalez J."/>
            <person name="Henrissat B."/>
            <person name="Kuo A."/>
            <person name="Liang C."/>
            <person name="Lipzen A."/>
            <person name="Lutzoni F."/>
            <person name="Magnuson J."/>
            <person name="Mondo S."/>
            <person name="Nolan M."/>
            <person name="Ohm R."/>
            <person name="Pangilinan J."/>
            <person name="Park H.-J."/>
            <person name="Ramirez L."/>
            <person name="Alfaro M."/>
            <person name="Sun H."/>
            <person name="Tritt A."/>
            <person name="Yoshinaga Y."/>
            <person name="Zwiers L.-H."/>
            <person name="Turgeon B."/>
            <person name="Goodwin S."/>
            <person name="Spatafora J."/>
            <person name="Crous P."/>
            <person name="Grigoriev I."/>
        </authorList>
    </citation>
    <scope>NUCLEOTIDE SEQUENCE</scope>
    <source>
        <strain evidence="1 3">CBS 304.34</strain>
    </source>
</reference>
<name>A0A6A6Y9J6_9PEZI</name>
<dbReference type="RefSeq" id="XP_033572263.1">
    <property type="nucleotide sequence ID" value="XM_033712487.1"/>
</dbReference>
<dbReference type="Proteomes" id="UP000504636">
    <property type="component" value="Unplaced"/>
</dbReference>
<evidence type="ECO:0000313" key="1">
    <source>
        <dbReference type="EMBL" id="KAF2805299.1"/>
    </source>
</evidence>
<evidence type="ECO:0000313" key="3">
    <source>
        <dbReference type="RefSeq" id="XP_033572263.1"/>
    </source>
</evidence>
<reference evidence="3" key="2">
    <citation type="submission" date="2020-04" db="EMBL/GenBank/DDBJ databases">
        <authorList>
            <consortium name="NCBI Genome Project"/>
        </authorList>
    </citation>
    <scope>NUCLEOTIDE SEQUENCE</scope>
    <source>
        <strain evidence="3">CBS 304.34</strain>
    </source>
</reference>
<sequence length="149" mass="16275">MDSWLDWPARYTLLVLYRAPERGQHGDYCSLREAPEAACVGLAAGGCCWLRCAAALPITNVGWTWEVRRCTALQVGVMAGAVSGRFGAVSIQFHSCSGYRVHPRGQRLGIRTSSRLSLAAVQTTNEAFTLRLPSSPAPERDSDPPSRLR</sequence>
<gene>
    <name evidence="1 3" type="ORF">BDZ99DRAFT_117238</name>
</gene>
<organism evidence="1">
    <name type="scientific">Mytilinidion resinicola</name>
    <dbReference type="NCBI Taxonomy" id="574789"/>
    <lineage>
        <taxon>Eukaryota</taxon>
        <taxon>Fungi</taxon>
        <taxon>Dikarya</taxon>
        <taxon>Ascomycota</taxon>
        <taxon>Pezizomycotina</taxon>
        <taxon>Dothideomycetes</taxon>
        <taxon>Pleosporomycetidae</taxon>
        <taxon>Mytilinidiales</taxon>
        <taxon>Mytilinidiaceae</taxon>
        <taxon>Mytilinidion</taxon>
    </lineage>
</organism>
<dbReference type="AlphaFoldDB" id="A0A6A6Y9J6"/>